<comment type="caution">
    <text evidence="2">The sequence shown here is derived from an EMBL/GenBank/DDBJ whole genome shotgun (WGS) entry which is preliminary data.</text>
</comment>
<evidence type="ECO:0000313" key="2">
    <source>
        <dbReference type="EMBL" id="TGO19313.1"/>
    </source>
</evidence>
<reference evidence="2 3" key="1">
    <citation type="submission" date="2017-12" db="EMBL/GenBank/DDBJ databases">
        <title>Comparative genomics of Botrytis spp.</title>
        <authorList>
            <person name="Valero-Jimenez C.A."/>
            <person name="Tapia P."/>
            <person name="Veloso J."/>
            <person name="Silva-Moreno E."/>
            <person name="Staats M."/>
            <person name="Valdes J.H."/>
            <person name="Van Kan J.A.L."/>
        </authorList>
    </citation>
    <scope>NUCLEOTIDE SEQUENCE [LARGE SCALE GENOMIC DNA]</scope>
    <source>
        <strain evidence="2 3">Bt9001</strain>
    </source>
</reference>
<dbReference type="Proteomes" id="UP000297777">
    <property type="component" value="Unassembled WGS sequence"/>
</dbReference>
<organism evidence="2 3">
    <name type="scientific">Botrytis tulipae</name>
    <dbReference type="NCBI Taxonomy" id="87230"/>
    <lineage>
        <taxon>Eukaryota</taxon>
        <taxon>Fungi</taxon>
        <taxon>Dikarya</taxon>
        <taxon>Ascomycota</taxon>
        <taxon>Pezizomycotina</taxon>
        <taxon>Leotiomycetes</taxon>
        <taxon>Helotiales</taxon>
        <taxon>Sclerotiniaceae</taxon>
        <taxon>Botrytis</taxon>
    </lineage>
</organism>
<evidence type="ECO:0000313" key="3">
    <source>
        <dbReference type="Proteomes" id="UP000297777"/>
    </source>
</evidence>
<name>A0A4Z1F9C5_9HELO</name>
<protein>
    <submittedName>
        <fullName evidence="2">Uncharacterized protein</fullName>
    </submittedName>
</protein>
<evidence type="ECO:0000256" key="1">
    <source>
        <dbReference type="SAM" id="MobiDB-lite"/>
    </source>
</evidence>
<sequence>MFGHIVVNVIDVLDVTQDRNGYRQDTSSRTSDACHFNESFPRKPRPPSI</sequence>
<dbReference type="AlphaFoldDB" id="A0A4Z1F9C5"/>
<feature type="region of interest" description="Disordered" evidence="1">
    <location>
        <begin position="21"/>
        <end position="49"/>
    </location>
</feature>
<accession>A0A4Z1F9C5</accession>
<dbReference type="EMBL" id="PQXH01000005">
    <property type="protein sequence ID" value="TGO19313.1"/>
    <property type="molecule type" value="Genomic_DNA"/>
</dbReference>
<gene>
    <name evidence="2" type="ORF">BTUL_0005g00750</name>
</gene>
<proteinExistence type="predicted"/>
<keyword evidence="3" id="KW-1185">Reference proteome</keyword>